<name>A0AAD9WDZ8_9HELO</name>
<dbReference type="AlphaFoldDB" id="A0AAD9WDZ8"/>
<gene>
    <name evidence="1" type="ORF">QTJ16_002818</name>
</gene>
<comment type="caution">
    <text evidence="1">The sequence shown here is derived from an EMBL/GenBank/DDBJ whole genome shotgun (WGS) entry which is preliminary data.</text>
</comment>
<evidence type="ECO:0000313" key="1">
    <source>
        <dbReference type="EMBL" id="KAK2628172.1"/>
    </source>
</evidence>
<organism evidence="1 2">
    <name type="scientific">Diplocarpon rosae</name>
    <dbReference type="NCBI Taxonomy" id="946125"/>
    <lineage>
        <taxon>Eukaryota</taxon>
        <taxon>Fungi</taxon>
        <taxon>Dikarya</taxon>
        <taxon>Ascomycota</taxon>
        <taxon>Pezizomycotina</taxon>
        <taxon>Leotiomycetes</taxon>
        <taxon>Helotiales</taxon>
        <taxon>Drepanopezizaceae</taxon>
        <taxon>Diplocarpon</taxon>
    </lineage>
</organism>
<evidence type="ECO:0000313" key="2">
    <source>
        <dbReference type="Proteomes" id="UP001285354"/>
    </source>
</evidence>
<reference evidence="1" key="1">
    <citation type="submission" date="2023-06" db="EMBL/GenBank/DDBJ databases">
        <title>Draft genome of Marssonina rosae.</title>
        <authorList>
            <person name="Cheng Q."/>
        </authorList>
    </citation>
    <scope>NUCLEOTIDE SEQUENCE</scope>
    <source>
        <strain evidence="1">R4</strain>
    </source>
</reference>
<proteinExistence type="predicted"/>
<keyword evidence="2" id="KW-1185">Reference proteome</keyword>
<accession>A0AAD9WDZ8</accession>
<dbReference type="EMBL" id="JAUBYV010000003">
    <property type="protein sequence ID" value="KAK2628172.1"/>
    <property type="molecule type" value="Genomic_DNA"/>
</dbReference>
<protein>
    <submittedName>
        <fullName evidence="1">Uncharacterized protein</fullName>
    </submittedName>
</protein>
<dbReference type="Proteomes" id="UP001285354">
    <property type="component" value="Unassembled WGS sequence"/>
</dbReference>
<sequence>MWNSTIFWFTMAKATSASREFNLETVVAFISKNLRFPKEPVVGLFQNGVSSTFFYSSYTEQKYATASNIANEKDEISVILPVALPSHPWVFEKFRRLLFSLW</sequence>